<feature type="transmembrane region" description="Helical" evidence="1">
    <location>
        <begin position="12"/>
        <end position="45"/>
    </location>
</feature>
<dbReference type="Pfam" id="PF11188">
    <property type="entry name" value="DUF2975"/>
    <property type="match status" value="1"/>
</dbReference>
<evidence type="ECO:0008006" key="4">
    <source>
        <dbReference type="Google" id="ProtNLM"/>
    </source>
</evidence>
<keyword evidence="1" id="KW-1133">Transmembrane helix</keyword>
<evidence type="ECO:0000313" key="2">
    <source>
        <dbReference type="EMBL" id="TDO24227.1"/>
    </source>
</evidence>
<dbReference type="OrthoDB" id="672524at2"/>
<evidence type="ECO:0000313" key="3">
    <source>
        <dbReference type="Proteomes" id="UP000295499"/>
    </source>
</evidence>
<keyword evidence="3" id="KW-1185">Reference proteome</keyword>
<feature type="transmembrane region" description="Helical" evidence="1">
    <location>
        <begin position="110"/>
        <end position="128"/>
    </location>
</feature>
<gene>
    <name evidence="2" type="ORF">CLV32_0516</name>
</gene>
<dbReference type="EMBL" id="SNWM01000001">
    <property type="protein sequence ID" value="TDO24227.1"/>
    <property type="molecule type" value="Genomic_DNA"/>
</dbReference>
<reference evidence="2 3" key="1">
    <citation type="submission" date="2019-03" db="EMBL/GenBank/DDBJ databases">
        <title>Genomic Encyclopedia of Archaeal and Bacterial Type Strains, Phase II (KMG-II): from individual species to whole genera.</title>
        <authorList>
            <person name="Goeker M."/>
        </authorList>
    </citation>
    <scope>NUCLEOTIDE SEQUENCE [LARGE SCALE GENOMIC DNA]</scope>
    <source>
        <strain evidence="2 3">DSM 19034</strain>
    </source>
</reference>
<accession>A0A4R6IPW2</accession>
<dbReference type="AlphaFoldDB" id="A0A4R6IPW2"/>
<organism evidence="2 3">
    <name type="scientific">Pedobacter duraquae</name>
    <dbReference type="NCBI Taxonomy" id="425511"/>
    <lineage>
        <taxon>Bacteria</taxon>
        <taxon>Pseudomonadati</taxon>
        <taxon>Bacteroidota</taxon>
        <taxon>Sphingobacteriia</taxon>
        <taxon>Sphingobacteriales</taxon>
        <taxon>Sphingobacteriaceae</taxon>
        <taxon>Pedobacter</taxon>
    </lineage>
</organism>
<dbReference type="RefSeq" id="WP_133552038.1">
    <property type="nucleotide sequence ID" value="NZ_SNWM01000001.1"/>
</dbReference>
<feature type="transmembrane region" description="Helical" evidence="1">
    <location>
        <begin position="143"/>
        <end position="165"/>
    </location>
</feature>
<sequence length="179" mass="20025">METKTKKILKVMHVVCWVLFVGVCLKTGALIFSFVVSLTSSAIAAHNLYRGLDLSALYANQLPHYVTLVSLVIAIWGLQAFLVYLVLRIFAKINFMHPFSADIAELVSRISYVALIIGFSTLMVYHYADWINAKLTHLPNLQAYLTGGAEFVLLGMIIFVIAQVFKRGIEIQTENELTV</sequence>
<protein>
    <recommendedName>
        <fullName evidence="4">DUF2975 family protein</fullName>
    </recommendedName>
</protein>
<name>A0A4R6IPW2_9SPHI</name>
<feature type="transmembrane region" description="Helical" evidence="1">
    <location>
        <begin position="65"/>
        <end position="90"/>
    </location>
</feature>
<dbReference type="Proteomes" id="UP000295499">
    <property type="component" value="Unassembled WGS sequence"/>
</dbReference>
<dbReference type="InterPro" id="IPR021354">
    <property type="entry name" value="DUF2975"/>
</dbReference>
<keyword evidence="1" id="KW-0472">Membrane</keyword>
<comment type="caution">
    <text evidence="2">The sequence shown here is derived from an EMBL/GenBank/DDBJ whole genome shotgun (WGS) entry which is preliminary data.</text>
</comment>
<keyword evidence="1" id="KW-0812">Transmembrane</keyword>
<evidence type="ECO:0000256" key="1">
    <source>
        <dbReference type="SAM" id="Phobius"/>
    </source>
</evidence>
<proteinExistence type="predicted"/>